<evidence type="ECO:0000313" key="6">
    <source>
        <dbReference type="EMBL" id="MDC7228056.1"/>
    </source>
</evidence>
<comment type="caution">
    <text evidence="6">The sequence shown here is derived from an EMBL/GenBank/DDBJ whole genome shotgun (WGS) entry which is preliminary data.</text>
</comment>
<dbReference type="PROSITE" id="PS50109">
    <property type="entry name" value="HIS_KIN"/>
    <property type="match status" value="1"/>
</dbReference>
<dbReference type="Gene3D" id="3.30.70.1230">
    <property type="entry name" value="Nucleotide cyclase"/>
    <property type="match status" value="1"/>
</dbReference>
<dbReference type="Pfam" id="PF07695">
    <property type="entry name" value="7TMR-DISM_7TM"/>
    <property type="match status" value="1"/>
</dbReference>
<feature type="domain" description="Response regulatory" evidence="4">
    <location>
        <begin position="661"/>
        <end position="777"/>
    </location>
</feature>
<dbReference type="InterPro" id="IPR029787">
    <property type="entry name" value="Nucleotide_cyclase"/>
</dbReference>
<feature type="transmembrane region" description="Helical" evidence="2">
    <location>
        <begin position="187"/>
        <end position="206"/>
    </location>
</feature>
<evidence type="ECO:0000313" key="7">
    <source>
        <dbReference type="Proteomes" id="UP001221217"/>
    </source>
</evidence>
<feature type="transmembrane region" description="Helical" evidence="2">
    <location>
        <begin position="7"/>
        <end position="28"/>
    </location>
</feature>
<feature type="transmembrane region" description="Helical" evidence="2">
    <location>
        <begin position="278"/>
        <end position="298"/>
    </location>
</feature>
<dbReference type="EMBL" id="JAQQAL010000040">
    <property type="protein sequence ID" value="MDC7228056.1"/>
    <property type="molecule type" value="Genomic_DNA"/>
</dbReference>
<gene>
    <name evidence="6" type="ORF">PQJ61_14935</name>
</gene>
<dbReference type="Gene3D" id="3.40.50.2300">
    <property type="match status" value="1"/>
</dbReference>
<evidence type="ECO:0000256" key="2">
    <source>
        <dbReference type="SAM" id="Phobius"/>
    </source>
</evidence>
<dbReference type="InterPro" id="IPR036097">
    <property type="entry name" value="HisK_dim/P_sf"/>
</dbReference>
<dbReference type="SUPFAM" id="SSF47384">
    <property type="entry name" value="Homodimeric domain of signal transducing histidine kinase"/>
    <property type="match status" value="1"/>
</dbReference>
<dbReference type="GO" id="GO:0000155">
    <property type="term" value="F:phosphorelay sensor kinase activity"/>
    <property type="evidence" value="ECO:0007669"/>
    <property type="project" value="InterPro"/>
</dbReference>
<dbReference type="InterPro" id="IPR003594">
    <property type="entry name" value="HATPase_dom"/>
</dbReference>
<dbReference type="PROSITE" id="PS50110">
    <property type="entry name" value="RESPONSE_REGULATORY"/>
    <property type="match status" value="1"/>
</dbReference>
<reference evidence="6 7" key="1">
    <citation type="submission" date="2022-12" db="EMBL/GenBank/DDBJ databases">
        <title>Metagenome assembled genome from gulf of manar.</title>
        <authorList>
            <person name="Kohli P."/>
            <person name="Pk S."/>
            <person name="Venkata Ramana C."/>
            <person name="Sasikala C."/>
        </authorList>
    </citation>
    <scope>NUCLEOTIDE SEQUENCE [LARGE SCALE GENOMIC DNA]</scope>
    <source>
        <strain evidence="6">JB008</strain>
    </source>
</reference>
<feature type="modified residue" description="4-aspartylphosphate" evidence="1">
    <location>
        <position position="710"/>
    </location>
</feature>
<feature type="transmembrane region" description="Helical" evidence="2">
    <location>
        <begin position="336"/>
        <end position="356"/>
    </location>
</feature>
<dbReference type="Pfam" id="PF00072">
    <property type="entry name" value="Response_reg"/>
    <property type="match status" value="1"/>
</dbReference>
<keyword evidence="2" id="KW-0472">Membrane</keyword>
<dbReference type="InterPro" id="IPR011623">
    <property type="entry name" value="7TMR_DISM_rcpt_extracell_dom1"/>
</dbReference>
<dbReference type="PANTHER" id="PTHR43081:SF1">
    <property type="entry name" value="ADENYLATE CYCLASE, TERMINAL-DIFFERENTIATION SPECIFIC"/>
    <property type="match status" value="1"/>
</dbReference>
<feature type="transmembrane region" description="Helical" evidence="2">
    <location>
        <begin position="218"/>
        <end position="240"/>
    </location>
</feature>
<dbReference type="InterPro" id="IPR001054">
    <property type="entry name" value="A/G_cyclase"/>
</dbReference>
<dbReference type="Pfam" id="PF00211">
    <property type="entry name" value="Guanylate_cyc"/>
    <property type="match status" value="1"/>
</dbReference>
<dbReference type="Pfam" id="PF02518">
    <property type="entry name" value="HATPase_c"/>
    <property type="match status" value="1"/>
</dbReference>
<dbReference type="InterPro" id="IPR005467">
    <property type="entry name" value="His_kinase_dom"/>
</dbReference>
<evidence type="ECO:0000256" key="1">
    <source>
        <dbReference type="PROSITE-ProRule" id="PRU00169"/>
    </source>
</evidence>
<dbReference type="SMART" id="SM00387">
    <property type="entry name" value="HATPase_c"/>
    <property type="match status" value="1"/>
</dbReference>
<evidence type="ECO:0000259" key="4">
    <source>
        <dbReference type="PROSITE" id="PS50110"/>
    </source>
</evidence>
<dbReference type="Gene3D" id="3.30.565.10">
    <property type="entry name" value="Histidine kinase-like ATPase, C-terminal domain"/>
    <property type="match status" value="1"/>
</dbReference>
<dbReference type="SUPFAM" id="SSF52172">
    <property type="entry name" value="CheY-like"/>
    <property type="match status" value="1"/>
</dbReference>
<feature type="domain" description="Histidine kinase" evidence="3">
    <location>
        <begin position="411"/>
        <end position="613"/>
    </location>
</feature>
<protein>
    <submittedName>
        <fullName evidence="6">Adenylate/guanylate cyclase domain-containing protein</fullName>
    </submittedName>
</protein>
<dbReference type="InterPro" id="IPR050697">
    <property type="entry name" value="Adenylyl/Guanylyl_Cyclase_3/4"/>
</dbReference>
<evidence type="ECO:0000259" key="3">
    <source>
        <dbReference type="PROSITE" id="PS50109"/>
    </source>
</evidence>
<sequence length="1064" mass="120800">MFNDKNVLFIISIVFVLLFLSAFGYYFITSSVSLESFPESLSVSPEFGTTVRLDSRWRVYSDPDFTNEVELKPTVFGEGEYYFRMVLDTTDMQGQNGFLINPIRTAYSLQVNGTVIDGSGIPSPVDEKPGMNRAHSVLYNQTSDNLEIILHVSNFSSKFGGSLLNWLSYGRLNDIVEQDHFGKLLDVLVVLVLAGFAVLNLFNYFYMRKYHYSMHFFLYMFVFTLYALFSGRFLAGWILPVMNGSFIIRMEEFLLVLVLPLLLNYLSSLFPNEIHRPLMRVAQILALAVSVLIFVLPLYLVQTIVSLFSCLEVIAAFYIIWRLIAAMKKNRRGAGLTLLSFSVFSLCMINDFLFTIGLISSLRMILVGVIFFAVQQTYRLVTDSLADYRQFEDTHSRLEAFMNQKESFFARNSIELAKPLRNIVELGESLLKGSMGPLNSEQIASSSLIVSNGIRLSNMVNDILDFTRIKEHSIILKYGPVEFIKLVRKVLNSCESMVAIKDVELVSEVSLDLKVISADEQRFEQILYNIISNSVRHTEKGRIIVSGSEKPEGLEVSITVEGCDLDKDDINALFTAYELSEVEDIDDKDVYDLSLAIAKKLIELHESEICIESTDESIVYKFIFDFWEGQRPVTEEEELEMDALMNLQPVLDEITSDRNLEILIAGKDVEELQILKSQLASMNYSVVPMMSGEELLLRIRDNVPHLVIIDVKLPDMSGYEVCSQIRNTFTKDELPVILVINKEDVSEMMEGLTSGANDFLTRPYLQEEFLTRVNTILQLSRISNVYSRFVPTEFLSSLGQENIVDVELGDQVSKEMTILFVDIRAFTNLSENMTPEENFKFINSYLSRFSPMITNNGGFVDKYIGDAIMALFPQNPEDALAAAKEMIEHVNVYNGHRANCGYKPINIGIGIHTGNMILGIIGDEKRMQGTVISDAVNLASRIQDVTKLYKANVVISQATWVKLENTSDYNFRFLGRVKVKGKDNAVALFEIFDADTEERRELKNKTKDDFEAALLRFSRRDFGDAQELLERVASVDPEDLTAKVFLERIEDLRRAEKKAFLTSL</sequence>
<dbReference type="CDD" id="cd07302">
    <property type="entry name" value="CHD"/>
    <property type="match status" value="1"/>
</dbReference>
<feature type="transmembrane region" description="Helical" evidence="2">
    <location>
        <begin position="246"/>
        <end position="266"/>
    </location>
</feature>
<proteinExistence type="predicted"/>
<dbReference type="InterPro" id="IPR011006">
    <property type="entry name" value="CheY-like_superfamily"/>
</dbReference>
<dbReference type="SMART" id="SM00448">
    <property type="entry name" value="REC"/>
    <property type="match status" value="1"/>
</dbReference>
<dbReference type="PROSITE" id="PS50125">
    <property type="entry name" value="GUANYLATE_CYCLASE_2"/>
    <property type="match status" value="1"/>
</dbReference>
<dbReference type="PANTHER" id="PTHR43081">
    <property type="entry name" value="ADENYLATE CYCLASE, TERMINAL-DIFFERENTIATION SPECIFIC-RELATED"/>
    <property type="match status" value="1"/>
</dbReference>
<evidence type="ECO:0000259" key="5">
    <source>
        <dbReference type="PROSITE" id="PS50125"/>
    </source>
</evidence>
<dbReference type="CDD" id="cd17574">
    <property type="entry name" value="REC_OmpR"/>
    <property type="match status" value="1"/>
</dbReference>
<feature type="transmembrane region" description="Helical" evidence="2">
    <location>
        <begin position="304"/>
        <end position="324"/>
    </location>
</feature>
<dbReference type="Proteomes" id="UP001221217">
    <property type="component" value="Unassembled WGS sequence"/>
</dbReference>
<name>A0AAJ1IJA8_9SPIO</name>
<keyword evidence="1" id="KW-0597">Phosphoprotein</keyword>
<keyword evidence="2" id="KW-1133">Transmembrane helix</keyword>
<dbReference type="SMART" id="SM00044">
    <property type="entry name" value="CYCc"/>
    <property type="match status" value="1"/>
</dbReference>
<dbReference type="InterPro" id="IPR036890">
    <property type="entry name" value="HATPase_C_sf"/>
</dbReference>
<dbReference type="SUPFAM" id="SSF55874">
    <property type="entry name" value="ATPase domain of HSP90 chaperone/DNA topoisomerase II/histidine kinase"/>
    <property type="match status" value="1"/>
</dbReference>
<dbReference type="SUPFAM" id="SSF55073">
    <property type="entry name" value="Nucleotide cyclase"/>
    <property type="match status" value="1"/>
</dbReference>
<accession>A0AAJ1IJA8</accession>
<dbReference type="InterPro" id="IPR001789">
    <property type="entry name" value="Sig_transdc_resp-reg_receiver"/>
</dbReference>
<feature type="domain" description="Guanylate cyclase" evidence="5">
    <location>
        <begin position="817"/>
        <end position="943"/>
    </location>
</feature>
<dbReference type="GO" id="GO:0006171">
    <property type="term" value="P:cAMP biosynthetic process"/>
    <property type="evidence" value="ECO:0007669"/>
    <property type="project" value="TreeGrafter"/>
</dbReference>
<organism evidence="6 7">
    <name type="scientific">Candidatus Thalassospirochaeta sargassi</name>
    <dbReference type="NCBI Taxonomy" id="3119039"/>
    <lineage>
        <taxon>Bacteria</taxon>
        <taxon>Pseudomonadati</taxon>
        <taxon>Spirochaetota</taxon>
        <taxon>Spirochaetia</taxon>
        <taxon>Spirochaetales</taxon>
        <taxon>Spirochaetaceae</taxon>
        <taxon>Candidatus Thalassospirochaeta</taxon>
    </lineage>
</organism>
<dbReference type="AlphaFoldDB" id="A0AAJ1IJA8"/>
<dbReference type="GO" id="GO:0004016">
    <property type="term" value="F:adenylate cyclase activity"/>
    <property type="evidence" value="ECO:0007669"/>
    <property type="project" value="UniProtKB-ARBA"/>
</dbReference>
<dbReference type="Gene3D" id="1.10.287.130">
    <property type="match status" value="1"/>
</dbReference>
<keyword evidence="2" id="KW-0812">Transmembrane</keyword>